<keyword evidence="5 12" id="KW-0732">Signal</keyword>
<dbReference type="InterPro" id="IPR039426">
    <property type="entry name" value="TonB-dep_rcpt-like"/>
</dbReference>
<evidence type="ECO:0000256" key="2">
    <source>
        <dbReference type="ARBA" id="ARBA00022448"/>
    </source>
</evidence>
<reference evidence="16" key="1">
    <citation type="submission" date="2017-12" db="EMBL/GenBank/DDBJ databases">
        <title>Draft genome sequence of Telmatospirillum siberiense 26-4b1T, an acidotolerant peatland alphaproteobacterium potentially involved in sulfur cycling.</title>
        <authorList>
            <person name="Hausmann B."/>
            <person name="Pjevac P."/>
            <person name="Schreck K."/>
            <person name="Herbold C.W."/>
            <person name="Daims H."/>
            <person name="Wagner M."/>
            <person name="Pester M."/>
            <person name="Loy A."/>
        </authorList>
    </citation>
    <scope>NUCLEOTIDE SEQUENCE [LARGE SCALE GENOMIC DNA]</scope>
    <source>
        <strain evidence="16">26-4b1</strain>
    </source>
</reference>
<dbReference type="SUPFAM" id="SSF49452">
    <property type="entry name" value="Starch-binding domain-like"/>
    <property type="match status" value="1"/>
</dbReference>
<dbReference type="InterPro" id="IPR013784">
    <property type="entry name" value="Carb-bd-like_fold"/>
</dbReference>
<keyword evidence="2 10" id="KW-0813">Transport</keyword>
<evidence type="ECO:0000313" key="15">
    <source>
        <dbReference type="EMBL" id="PKU26348.1"/>
    </source>
</evidence>
<dbReference type="Gene3D" id="2.60.40.1120">
    <property type="entry name" value="Carboxypeptidase-like, regulatory domain"/>
    <property type="match status" value="1"/>
</dbReference>
<feature type="domain" description="TonB-dependent receptor-like beta-barrel" evidence="13">
    <location>
        <begin position="303"/>
        <end position="744"/>
    </location>
</feature>
<evidence type="ECO:0000256" key="4">
    <source>
        <dbReference type="ARBA" id="ARBA00022692"/>
    </source>
</evidence>
<dbReference type="RefSeq" id="WP_101248578.1">
    <property type="nucleotide sequence ID" value="NZ_PIUM01000001.1"/>
</dbReference>
<evidence type="ECO:0000256" key="8">
    <source>
        <dbReference type="ARBA" id="ARBA00023170"/>
    </source>
</evidence>
<sequence>MKRYQTGTALALLMAFAHPASAQQAAIQGDVRDALGRPLAGVTLVLEGGDGKAVAQTTVDQNGHFSFPGVSTGTYAVVATKDDYDTATAVVSANAAGLANTQLVLRAHAALNMAVVAKQLDEARNNLSPQTGTSAYTIDSQAIADLPQGANTSFNQVLEQAPGVARDSYGQVHVRGEHANLQYRINGILLPEGISGFGQVLDSRIVDRAQLLTGALPAQYGYRTAGVVDIQTKSGAFEQGGLADFYGGSHSTMQPSLQYGGSEGTLNYFVTGSYLTNNEGIEPPTSALHPLHDHTDQGKGFGYFSYLLNPTNRLNVILGSSVGQFELPNNPGQSSSFSLNGAADLPSSRLKESQREENHYGTVALQGTMDDWGYQLAPYYRYSKLRFKPDTIGDLEYNGIASDVLRTNFATGMQGDGSYRVNDQHTLRSGVEIQHERAVANNSSSVFPLDNSGNALTSPETIVDDQAKNGMLYGVYLQDEWTLTDRLTMNYGARFDAVNAYVNETQLSPRLGFVYQLTRATTLHAGYARYFTPPPLELVASTSVDKFANTTGAPTLTQNDPVKSERSHNFDVGVTHKLTDRIQLGLDGYYKRVRNLLDEGQFGAALVYTPFNYAQGRIYGTEATLSYTGEKVTGYLNFAASRAVGKDIISSQVSFDDPAELAYISNHWVHLDHDQLYTASGGLSYQVLKDTRASMDSIFGSGLRKDFANTGHLPWYATLNLGVTQHLGIFDDSGIDVRLAVVNLFDTAYELRSGTGIGVGAPQFGERRGYYAGLSRKF</sequence>
<evidence type="ECO:0000256" key="12">
    <source>
        <dbReference type="SAM" id="SignalP"/>
    </source>
</evidence>
<proteinExistence type="inferred from homology"/>
<dbReference type="GO" id="GO:0015344">
    <property type="term" value="F:siderophore uptake transmembrane transporter activity"/>
    <property type="evidence" value="ECO:0007669"/>
    <property type="project" value="TreeGrafter"/>
</dbReference>
<protein>
    <submittedName>
        <fullName evidence="15">TonB-dependent receptor</fullName>
    </submittedName>
</protein>
<dbReference type="PANTHER" id="PTHR30069">
    <property type="entry name" value="TONB-DEPENDENT OUTER MEMBRANE RECEPTOR"/>
    <property type="match status" value="1"/>
</dbReference>
<gene>
    <name evidence="15" type="ORF">CWS72_00395</name>
</gene>
<dbReference type="OrthoDB" id="9764669at2"/>
<evidence type="ECO:0000259" key="14">
    <source>
        <dbReference type="Pfam" id="PF07715"/>
    </source>
</evidence>
<dbReference type="Gene3D" id="2.170.130.10">
    <property type="entry name" value="TonB-dependent receptor, plug domain"/>
    <property type="match status" value="1"/>
</dbReference>
<evidence type="ECO:0000256" key="11">
    <source>
        <dbReference type="RuleBase" id="RU003357"/>
    </source>
</evidence>
<dbReference type="GO" id="GO:0044718">
    <property type="term" value="P:siderophore transmembrane transport"/>
    <property type="evidence" value="ECO:0007669"/>
    <property type="project" value="TreeGrafter"/>
</dbReference>
<feature type="domain" description="TonB-dependent receptor plug" evidence="14">
    <location>
        <begin position="132"/>
        <end position="227"/>
    </location>
</feature>
<accession>A0A2N3Q106</accession>
<dbReference type="InterPro" id="IPR037066">
    <property type="entry name" value="Plug_dom_sf"/>
</dbReference>
<keyword evidence="9 10" id="KW-0998">Cell outer membrane</keyword>
<dbReference type="EMBL" id="PIUM01000001">
    <property type="protein sequence ID" value="PKU26348.1"/>
    <property type="molecule type" value="Genomic_DNA"/>
</dbReference>
<comment type="caution">
    <text evidence="15">The sequence shown here is derived from an EMBL/GenBank/DDBJ whole genome shotgun (WGS) entry which is preliminary data.</text>
</comment>
<dbReference type="GO" id="GO:0009279">
    <property type="term" value="C:cell outer membrane"/>
    <property type="evidence" value="ECO:0007669"/>
    <property type="project" value="UniProtKB-SubCell"/>
</dbReference>
<evidence type="ECO:0000256" key="1">
    <source>
        <dbReference type="ARBA" id="ARBA00004571"/>
    </source>
</evidence>
<keyword evidence="8 15" id="KW-0675">Receptor</keyword>
<keyword evidence="16" id="KW-1185">Reference proteome</keyword>
<evidence type="ECO:0000256" key="7">
    <source>
        <dbReference type="ARBA" id="ARBA00023136"/>
    </source>
</evidence>
<evidence type="ECO:0000256" key="3">
    <source>
        <dbReference type="ARBA" id="ARBA00022452"/>
    </source>
</evidence>
<dbReference type="PROSITE" id="PS52016">
    <property type="entry name" value="TONB_DEPENDENT_REC_3"/>
    <property type="match status" value="1"/>
</dbReference>
<comment type="subcellular location">
    <subcellularLocation>
        <location evidence="1 10">Cell outer membrane</location>
        <topology evidence="1 10">Multi-pass membrane protein</topology>
    </subcellularLocation>
</comment>
<evidence type="ECO:0000259" key="13">
    <source>
        <dbReference type="Pfam" id="PF00593"/>
    </source>
</evidence>
<evidence type="ECO:0000256" key="5">
    <source>
        <dbReference type="ARBA" id="ARBA00022729"/>
    </source>
</evidence>
<dbReference type="Proteomes" id="UP000233293">
    <property type="component" value="Unassembled WGS sequence"/>
</dbReference>
<evidence type="ECO:0000256" key="9">
    <source>
        <dbReference type="ARBA" id="ARBA00023237"/>
    </source>
</evidence>
<evidence type="ECO:0000256" key="10">
    <source>
        <dbReference type="PROSITE-ProRule" id="PRU01360"/>
    </source>
</evidence>
<dbReference type="InterPro" id="IPR012910">
    <property type="entry name" value="Plug_dom"/>
</dbReference>
<dbReference type="InterPro" id="IPR000531">
    <property type="entry name" value="Beta-barrel_TonB"/>
</dbReference>
<keyword evidence="4 10" id="KW-0812">Transmembrane</keyword>
<dbReference type="Pfam" id="PF13620">
    <property type="entry name" value="CarboxypepD_reg"/>
    <property type="match status" value="1"/>
</dbReference>
<evidence type="ECO:0000256" key="6">
    <source>
        <dbReference type="ARBA" id="ARBA00023077"/>
    </source>
</evidence>
<dbReference type="Gene3D" id="2.40.170.20">
    <property type="entry name" value="TonB-dependent receptor, beta-barrel domain"/>
    <property type="match status" value="1"/>
</dbReference>
<dbReference type="Pfam" id="PF07715">
    <property type="entry name" value="Plug"/>
    <property type="match status" value="1"/>
</dbReference>
<dbReference type="PANTHER" id="PTHR30069:SF29">
    <property type="entry name" value="HEMOGLOBIN AND HEMOGLOBIN-HAPTOGLOBIN-BINDING PROTEIN 1-RELATED"/>
    <property type="match status" value="1"/>
</dbReference>
<keyword evidence="7 10" id="KW-0472">Membrane</keyword>
<dbReference type="GO" id="GO:0030246">
    <property type="term" value="F:carbohydrate binding"/>
    <property type="evidence" value="ECO:0007669"/>
    <property type="project" value="InterPro"/>
</dbReference>
<evidence type="ECO:0000313" key="16">
    <source>
        <dbReference type="Proteomes" id="UP000233293"/>
    </source>
</evidence>
<organism evidence="15 16">
    <name type="scientific">Telmatospirillum siberiense</name>
    <dbReference type="NCBI Taxonomy" id="382514"/>
    <lineage>
        <taxon>Bacteria</taxon>
        <taxon>Pseudomonadati</taxon>
        <taxon>Pseudomonadota</taxon>
        <taxon>Alphaproteobacteria</taxon>
        <taxon>Rhodospirillales</taxon>
        <taxon>Rhodospirillaceae</taxon>
        <taxon>Telmatospirillum</taxon>
    </lineage>
</organism>
<keyword evidence="6 11" id="KW-0798">TonB box</keyword>
<feature type="chain" id="PRO_5014839927" evidence="12">
    <location>
        <begin position="23"/>
        <end position="778"/>
    </location>
</feature>
<dbReference type="InterPro" id="IPR036942">
    <property type="entry name" value="Beta-barrel_TonB_sf"/>
</dbReference>
<name>A0A2N3Q106_9PROT</name>
<keyword evidence="3 10" id="KW-1134">Transmembrane beta strand</keyword>
<dbReference type="Pfam" id="PF00593">
    <property type="entry name" value="TonB_dep_Rec_b-barrel"/>
    <property type="match status" value="1"/>
</dbReference>
<dbReference type="AlphaFoldDB" id="A0A2N3Q106"/>
<comment type="similarity">
    <text evidence="10 11">Belongs to the TonB-dependent receptor family.</text>
</comment>
<feature type="signal peptide" evidence="12">
    <location>
        <begin position="1"/>
        <end position="22"/>
    </location>
</feature>
<dbReference type="SUPFAM" id="SSF56935">
    <property type="entry name" value="Porins"/>
    <property type="match status" value="1"/>
</dbReference>